<name>A0A9J2PU12_ASCLU</name>
<keyword evidence="1" id="KW-0812">Transmembrane</keyword>
<keyword evidence="1" id="KW-1133">Transmembrane helix</keyword>
<protein>
    <submittedName>
        <fullName evidence="4">Acyltransferase 3 domain-containing protein</fullName>
    </submittedName>
</protein>
<feature type="transmembrane region" description="Helical" evidence="1">
    <location>
        <begin position="656"/>
        <end position="677"/>
    </location>
</feature>
<sequence>MLKAPECAEKFSCVLQSVSCTSSHTELKQMVKHAKELPRYALWHLAYLTNHFRSLAIKTEVSRNLPIPAYLSAYDTVDLQRRYYYDSFGDGKFKELVTDSQFQRNMLKCFKVAAEKEYSQSEYPFDYCYGYNSRDINSQVYTACIPSPCEAADRLSLLQTSSRSLSQIYSNLTQIDQSICVRSRHDEEWYLRVVPVASFGCILMLFLIVCLSTTYHCQRGAKTKTDNRVDYDRNKSPNFWAVDAREIKFIAFNAAVWHIFYSYLLQTSSRSLSQIYSNLTQIDQSICVRSRHDEEWYLRVVPVASFGCILMLFLIVCLSTTYHCQREAKTKSLPVEIFLAFSAKKNFAALCKMPKDRQSTITCMFGIRFLTILWIIVGHSFAWIEPYLDNPVDYRRDITGKFFNQWISNFLLTVDTFLVLGGTVNAYGFFRKAQGTRRKPSWSSLNYWLKFYRHRIVRLWPAYLYTLLGVIFLSSSHYHALWPELDPLIQCRQHWWENLLFISSLFENRCMQWTWYIGTEFMFYLLSPIFLLTLLRWKNVGLVLCASTILISASLRAFAMIAYNLPPTQLGWNTPPLFNSNYMEHFSQMYIKPQYRIGPYIVGIVLGYYLVQLRNTGIKYARKFIAVGWIFSTAAGLISVYGLYPVLQGWNWPVYYVIYGAFHRTLFALAIAWIIFACHCGYGGIVNRLLSFSVYLSHMPVIFATFLQLPFPYKYVGKIPILMHCVVRLFLAYILGLQCSMLSELPAINVERVLLARKRSEQVKTISHNEHCLSSISSTT</sequence>
<feature type="transmembrane region" description="Helical" evidence="1">
    <location>
        <begin position="623"/>
        <end position="644"/>
    </location>
</feature>
<feature type="transmembrane region" description="Helical" evidence="1">
    <location>
        <begin position="459"/>
        <end position="478"/>
    </location>
</feature>
<dbReference type="WBParaSite" id="ALUE_0001279901-mRNA-1">
    <property type="protein sequence ID" value="ALUE_0001279901-mRNA-1"/>
    <property type="gene ID" value="ALUE_0001279901"/>
</dbReference>
<feature type="transmembrane region" description="Helical" evidence="1">
    <location>
        <begin position="247"/>
        <end position="264"/>
    </location>
</feature>
<proteinExistence type="predicted"/>
<feature type="transmembrane region" description="Helical" evidence="1">
    <location>
        <begin position="513"/>
        <end position="535"/>
    </location>
</feature>
<dbReference type="AlphaFoldDB" id="A0A9J2PU12"/>
<reference evidence="4" key="1">
    <citation type="submission" date="2023-03" db="UniProtKB">
        <authorList>
            <consortium name="WormBaseParasite"/>
        </authorList>
    </citation>
    <scope>IDENTIFICATION</scope>
</reference>
<keyword evidence="3" id="KW-1185">Reference proteome</keyword>
<evidence type="ECO:0000313" key="4">
    <source>
        <dbReference type="WBParaSite" id="ALUE_0001279901-mRNA-1"/>
    </source>
</evidence>
<feature type="transmembrane region" description="Helical" evidence="1">
    <location>
        <begin position="593"/>
        <end position="611"/>
    </location>
</feature>
<evidence type="ECO:0000256" key="1">
    <source>
        <dbReference type="SAM" id="Phobius"/>
    </source>
</evidence>
<dbReference type="InterPro" id="IPR052728">
    <property type="entry name" value="O2_lipid_transport_reg"/>
</dbReference>
<feature type="transmembrane region" description="Helical" evidence="1">
    <location>
        <begin position="365"/>
        <end position="384"/>
    </location>
</feature>
<feature type="transmembrane region" description="Helical" evidence="1">
    <location>
        <begin position="689"/>
        <end position="709"/>
    </location>
</feature>
<organism evidence="3 4">
    <name type="scientific">Ascaris lumbricoides</name>
    <name type="common">Giant roundworm</name>
    <dbReference type="NCBI Taxonomy" id="6252"/>
    <lineage>
        <taxon>Eukaryota</taxon>
        <taxon>Metazoa</taxon>
        <taxon>Ecdysozoa</taxon>
        <taxon>Nematoda</taxon>
        <taxon>Chromadorea</taxon>
        <taxon>Rhabditida</taxon>
        <taxon>Spirurina</taxon>
        <taxon>Ascaridomorpha</taxon>
        <taxon>Ascaridoidea</taxon>
        <taxon>Ascarididae</taxon>
        <taxon>Ascaris</taxon>
    </lineage>
</organism>
<dbReference type="InterPro" id="IPR002656">
    <property type="entry name" value="Acyl_transf_3_dom"/>
</dbReference>
<evidence type="ECO:0000313" key="3">
    <source>
        <dbReference type="Proteomes" id="UP000036681"/>
    </source>
</evidence>
<feature type="transmembrane region" description="Helical" evidence="1">
    <location>
        <begin position="300"/>
        <end position="322"/>
    </location>
</feature>
<dbReference type="PANTHER" id="PTHR11161:SF70">
    <property type="entry name" value="ACYLTRANSFERASE 3 DOMAIN-CONTAINING PROTEIN"/>
    <property type="match status" value="1"/>
</dbReference>
<keyword evidence="1" id="KW-0472">Membrane</keyword>
<feature type="transmembrane region" description="Helical" evidence="1">
    <location>
        <begin position="542"/>
        <end position="563"/>
    </location>
</feature>
<dbReference type="GO" id="GO:0016747">
    <property type="term" value="F:acyltransferase activity, transferring groups other than amino-acyl groups"/>
    <property type="evidence" value="ECO:0007669"/>
    <property type="project" value="InterPro"/>
</dbReference>
<accession>A0A9J2PU12</accession>
<dbReference type="Proteomes" id="UP000036681">
    <property type="component" value="Unplaced"/>
</dbReference>
<feature type="transmembrane region" description="Helical" evidence="1">
    <location>
        <begin position="189"/>
        <end position="215"/>
    </location>
</feature>
<feature type="transmembrane region" description="Helical" evidence="1">
    <location>
        <begin position="406"/>
        <end position="430"/>
    </location>
</feature>
<feature type="domain" description="Acyltransferase 3" evidence="2">
    <location>
        <begin position="366"/>
        <end position="712"/>
    </location>
</feature>
<dbReference type="PANTHER" id="PTHR11161">
    <property type="entry name" value="O-ACYLTRANSFERASE"/>
    <property type="match status" value="1"/>
</dbReference>
<dbReference type="Pfam" id="PF01757">
    <property type="entry name" value="Acyl_transf_3"/>
    <property type="match status" value="1"/>
</dbReference>
<evidence type="ECO:0000259" key="2">
    <source>
        <dbReference type="Pfam" id="PF01757"/>
    </source>
</evidence>